<feature type="region of interest" description="Disordered" evidence="1">
    <location>
        <begin position="1"/>
        <end position="42"/>
    </location>
</feature>
<protein>
    <submittedName>
        <fullName evidence="2">Uncharacterized protein</fullName>
    </submittedName>
</protein>
<keyword evidence="3" id="KW-1185">Reference proteome</keyword>
<proteinExistence type="predicted"/>
<dbReference type="EMBL" id="VSRR010000542">
    <property type="protein sequence ID" value="MPC16836.1"/>
    <property type="molecule type" value="Genomic_DNA"/>
</dbReference>
<dbReference type="AlphaFoldDB" id="A0A5B7D6M7"/>
<comment type="caution">
    <text evidence="2">The sequence shown here is derived from an EMBL/GenBank/DDBJ whole genome shotgun (WGS) entry which is preliminary data.</text>
</comment>
<accession>A0A5B7D6M7</accession>
<gene>
    <name evidence="2" type="ORF">E2C01_009673</name>
</gene>
<dbReference type="Proteomes" id="UP000324222">
    <property type="component" value="Unassembled WGS sequence"/>
</dbReference>
<evidence type="ECO:0000313" key="2">
    <source>
        <dbReference type="EMBL" id="MPC16836.1"/>
    </source>
</evidence>
<evidence type="ECO:0000313" key="3">
    <source>
        <dbReference type="Proteomes" id="UP000324222"/>
    </source>
</evidence>
<evidence type="ECO:0000256" key="1">
    <source>
        <dbReference type="SAM" id="MobiDB-lite"/>
    </source>
</evidence>
<sequence length="72" mass="7693">MTYCSTTAASTHTLIHPHTHPWQPELPPLTPPHHPHPQASTGVLHNSPKHCVTCRCDGGTCDAETGPFSSSS</sequence>
<name>A0A5B7D6M7_PORTR</name>
<organism evidence="2 3">
    <name type="scientific">Portunus trituberculatus</name>
    <name type="common">Swimming crab</name>
    <name type="synonym">Neptunus trituberculatus</name>
    <dbReference type="NCBI Taxonomy" id="210409"/>
    <lineage>
        <taxon>Eukaryota</taxon>
        <taxon>Metazoa</taxon>
        <taxon>Ecdysozoa</taxon>
        <taxon>Arthropoda</taxon>
        <taxon>Crustacea</taxon>
        <taxon>Multicrustacea</taxon>
        <taxon>Malacostraca</taxon>
        <taxon>Eumalacostraca</taxon>
        <taxon>Eucarida</taxon>
        <taxon>Decapoda</taxon>
        <taxon>Pleocyemata</taxon>
        <taxon>Brachyura</taxon>
        <taxon>Eubrachyura</taxon>
        <taxon>Portunoidea</taxon>
        <taxon>Portunidae</taxon>
        <taxon>Portuninae</taxon>
        <taxon>Portunus</taxon>
    </lineage>
</organism>
<feature type="compositionally biased region" description="Polar residues" evidence="1">
    <location>
        <begin position="1"/>
        <end position="13"/>
    </location>
</feature>
<reference evidence="2 3" key="1">
    <citation type="submission" date="2019-05" db="EMBL/GenBank/DDBJ databases">
        <title>Another draft genome of Portunus trituberculatus and its Hox gene families provides insights of decapod evolution.</title>
        <authorList>
            <person name="Jeong J.-H."/>
            <person name="Song I."/>
            <person name="Kim S."/>
            <person name="Choi T."/>
            <person name="Kim D."/>
            <person name="Ryu S."/>
            <person name="Kim W."/>
        </authorList>
    </citation>
    <scope>NUCLEOTIDE SEQUENCE [LARGE SCALE GENOMIC DNA]</scope>
    <source>
        <tissue evidence="2">Muscle</tissue>
    </source>
</reference>